<evidence type="ECO:0000256" key="1">
    <source>
        <dbReference type="ARBA" id="ARBA00004123"/>
    </source>
</evidence>
<accession>A0A7G2FP90</accession>
<evidence type="ECO:0000256" key="3">
    <source>
        <dbReference type="ARBA" id="ARBA00004502"/>
    </source>
</evidence>
<evidence type="ECO:0000259" key="15">
    <source>
        <dbReference type="PROSITE" id="PS50090"/>
    </source>
</evidence>
<dbReference type="EMBL" id="LR881470">
    <property type="protein sequence ID" value="CAD5335552.1"/>
    <property type="molecule type" value="Genomic_DNA"/>
</dbReference>
<evidence type="ECO:0000256" key="12">
    <source>
        <dbReference type="ARBA" id="ARBA00023242"/>
    </source>
</evidence>
<dbReference type="PANTHER" id="PTHR44191:SF45">
    <property type="entry name" value="TRANSCRIPTION FACTOR MYB1R1-LIKE"/>
    <property type="match status" value="1"/>
</dbReference>
<dbReference type="PROSITE" id="PS51294">
    <property type="entry name" value="HTH_MYB"/>
    <property type="match status" value="1"/>
</dbReference>
<feature type="compositionally biased region" description="Basic residues" evidence="13">
    <location>
        <begin position="164"/>
        <end position="178"/>
    </location>
</feature>
<dbReference type="GO" id="GO:0012511">
    <property type="term" value="C:monolayer-surrounded lipid storage body"/>
    <property type="evidence" value="ECO:0007669"/>
    <property type="project" value="InterPro"/>
</dbReference>
<evidence type="ECO:0000256" key="2">
    <source>
        <dbReference type="ARBA" id="ARBA00004141"/>
    </source>
</evidence>
<evidence type="ECO:0000256" key="9">
    <source>
        <dbReference type="ARBA" id="ARBA00023125"/>
    </source>
</evidence>
<dbReference type="NCBIfam" id="TIGR01557">
    <property type="entry name" value="myb_SHAQKYF"/>
    <property type="match status" value="1"/>
</dbReference>
<dbReference type="PROSITE" id="PS51293">
    <property type="entry name" value="SANT"/>
    <property type="match status" value="1"/>
</dbReference>
<dbReference type="InterPro" id="IPR000136">
    <property type="entry name" value="Oleosin"/>
</dbReference>
<feature type="transmembrane region" description="Helical" evidence="14">
    <location>
        <begin position="12"/>
        <end position="43"/>
    </location>
</feature>
<gene>
    <name evidence="18" type="ORF">AT9943_LOCUS22788</name>
</gene>
<dbReference type="SMR" id="A0A7G2FP90"/>
<dbReference type="GO" id="GO:0016020">
    <property type="term" value="C:membrane"/>
    <property type="evidence" value="ECO:0007669"/>
    <property type="project" value="UniProtKB-SubCell"/>
</dbReference>
<evidence type="ECO:0000256" key="11">
    <source>
        <dbReference type="ARBA" id="ARBA00023163"/>
    </source>
</evidence>
<protein>
    <submittedName>
        <fullName evidence="18">(thale cress) hypothetical protein</fullName>
    </submittedName>
</protein>
<organism evidence="18 19">
    <name type="scientific">Arabidopsis thaliana</name>
    <name type="common">Mouse-ear cress</name>
    <dbReference type="NCBI Taxonomy" id="3702"/>
    <lineage>
        <taxon>Eukaryota</taxon>
        <taxon>Viridiplantae</taxon>
        <taxon>Streptophyta</taxon>
        <taxon>Embryophyta</taxon>
        <taxon>Tracheophyta</taxon>
        <taxon>Spermatophyta</taxon>
        <taxon>Magnoliopsida</taxon>
        <taxon>eudicotyledons</taxon>
        <taxon>Gunneridae</taxon>
        <taxon>Pentapetalae</taxon>
        <taxon>rosids</taxon>
        <taxon>malvids</taxon>
        <taxon>Brassicales</taxon>
        <taxon>Brassicaceae</taxon>
        <taxon>Camelineae</taxon>
        <taxon>Arabidopsis</taxon>
    </lineage>
</organism>
<evidence type="ECO:0000259" key="17">
    <source>
        <dbReference type="PROSITE" id="PS51294"/>
    </source>
</evidence>
<comment type="subcellular location">
    <subcellularLocation>
        <location evidence="3">Lipid droplet</location>
    </subcellularLocation>
    <subcellularLocation>
        <location evidence="2">Membrane</location>
        <topology evidence="2">Multi-pass membrane protein</topology>
    </subcellularLocation>
    <subcellularLocation>
        <location evidence="1">Nucleus</location>
    </subcellularLocation>
</comment>
<feature type="domain" description="HTH myb-type" evidence="17">
    <location>
        <begin position="172"/>
        <end position="228"/>
    </location>
</feature>
<evidence type="ECO:0000256" key="5">
    <source>
        <dbReference type="ARBA" id="ARBA00022677"/>
    </source>
</evidence>
<dbReference type="InterPro" id="IPR009057">
    <property type="entry name" value="Homeodomain-like_sf"/>
</dbReference>
<dbReference type="Pfam" id="PF01277">
    <property type="entry name" value="Oleosin"/>
    <property type="match status" value="1"/>
</dbReference>
<feature type="domain" description="Myb-like" evidence="15">
    <location>
        <begin position="172"/>
        <end position="224"/>
    </location>
</feature>
<feature type="region of interest" description="Disordered" evidence="13">
    <location>
        <begin position="243"/>
        <end position="269"/>
    </location>
</feature>
<dbReference type="PANTHER" id="PTHR44191">
    <property type="entry name" value="TRANSCRIPTION FACTOR KUA1"/>
    <property type="match status" value="1"/>
</dbReference>
<dbReference type="InterPro" id="IPR017884">
    <property type="entry name" value="SANT_dom"/>
</dbReference>
<dbReference type="GO" id="GO:0005634">
    <property type="term" value="C:nucleus"/>
    <property type="evidence" value="ECO:0007669"/>
    <property type="project" value="UniProtKB-SubCell"/>
</dbReference>
<dbReference type="SUPFAM" id="SSF46689">
    <property type="entry name" value="Homeodomain-like"/>
    <property type="match status" value="1"/>
</dbReference>
<proteinExistence type="inferred from homology"/>
<feature type="region of interest" description="Disordered" evidence="13">
    <location>
        <begin position="93"/>
        <end position="122"/>
    </location>
</feature>
<feature type="domain" description="SANT" evidence="16">
    <location>
        <begin position="175"/>
        <end position="228"/>
    </location>
</feature>
<dbReference type="InterPro" id="IPR017930">
    <property type="entry name" value="Myb_dom"/>
</dbReference>
<evidence type="ECO:0000256" key="7">
    <source>
        <dbReference type="ARBA" id="ARBA00022989"/>
    </source>
</evidence>
<evidence type="ECO:0000256" key="10">
    <source>
        <dbReference type="ARBA" id="ARBA00023136"/>
    </source>
</evidence>
<reference evidence="18 19" key="1">
    <citation type="submission" date="2020-09" db="EMBL/GenBank/DDBJ databases">
        <authorList>
            <person name="Ashkenazy H."/>
        </authorList>
    </citation>
    <scope>NUCLEOTIDE SEQUENCE [LARGE SCALE GENOMIC DNA]</scope>
    <source>
        <strain evidence="19">cv. Cdm-0</strain>
    </source>
</reference>
<evidence type="ECO:0000256" key="8">
    <source>
        <dbReference type="ARBA" id="ARBA00023015"/>
    </source>
</evidence>
<keyword evidence="9" id="KW-0238">DNA-binding</keyword>
<dbReference type="FunFam" id="1.10.10.60:FF:000009">
    <property type="entry name" value="transcription factor MYB1R1"/>
    <property type="match status" value="1"/>
</dbReference>
<dbReference type="Pfam" id="PF00249">
    <property type="entry name" value="Myb_DNA-binding"/>
    <property type="match status" value="1"/>
</dbReference>
<dbReference type="InterPro" id="IPR006447">
    <property type="entry name" value="Myb_dom_plants"/>
</dbReference>
<comment type="similarity">
    <text evidence="4">Belongs to the oleosin family.</text>
</comment>
<keyword evidence="11" id="KW-0804">Transcription</keyword>
<dbReference type="Gene3D" id="1.10.10.60">
    <property type="entry name" value="Homeodomain-like"/>
    <property type="match status" value="1"/>
</dbReference>
<dbReference type="InterPro" id="IPR052245">
    <property type="entry name" value="Plant_Stress_Dev_TF"/>
</dbReference>
<evidence type="ECO:0000256" key="4">
    <source>
        <dbReference type="ARBA" id="ARBA00010858"/>
    </source>
</evidence>
<dbReference type="PROSITE" id="PS50090">
    <property type="entry name" value="MYB_LIKE"/>
    <property type="match status" value="1"/>
</dbReference>
<dbReference type="SMART" id="SM00717">
    <property type="entry name" value="SANT"/>
    <property type="match status" value="1"/>
</dbReference>
<dbReference type="InterPro" id="IPR001005">
    <property type="entry name" value="SANT/Myb"/>
</dbReference>
<dbReference type="AlphaFoldDB" id="A0A7G2FP90"/>
<keyword evidence="8" id="KW-0805">Transcription regulation</keyword>
<evidence type="ECO:0000259" key="16">
    <source>
        <dbReference type="PROSITE" id="PS51293"/>
    </source>
</evidence>
<feature type="compositionally biased region" description="Polar residues" evidence="13">
    <location>
        <begin position="255"/>
        <end position="269"/>
    </location>
</feature>
<keyword evidence="5" id="KW-0551">Lipid droplet</keyword>
<keyword evidence="10 14" id="KW-0472">Membrane</keyword>
<keyword evidence="12" id="KW-0539">Nucleus</keyword>
<keyword evidence="7 14" id="KW-1133">Transmembrane helix</keyword>
<evidence type="ECO:0000313" key="19">
    <source>
        <dbReference type="Proteomes" id="UP000516314"/>
    </source>
</evidence>
<sequence length="388" mass="42230">MHFFGTKDKAPIYAGIAVVSLMILTGLTFAGTAVALTVMIPVLVVLSPILVPAVITSSFLATGFLASGSLGALGIALLIWLYKKEEYSRATLHARGGRPDGPNKLAESGKQSGGDNPPPEVTALRKSLSLGNLDALLANDESNGSGDPIAAVDDTGYHSDGQIHSKKGKTAHEKKKGKPWTEEEHRNFLIGLNKLGKGDWRGIAKSFVSTRTPTQVASHAQKYFIRLNVNDKRKRRASLFDISLEDQKEKERNSQDASTKTPPKQPITGIQQPVVQGHTQTEISNRFQNLSMDQYMPIYQPIPPYYNFPPIMYHPNYPMYYANPQVPVRFVHPSGIPVPRHIPIGLPLSQPSEASNMTNKDGLDLHIGLPPQATGASDLTGHGVIHVK</sequence>
<dbReference type="GO" id="GO:0048608">
    <property type="term" value="P:reproductive structure development"/>
    <property type="evidence" value="ECO:0007669"/>
    <property type="project" value="UniProtKB-ARBA"/>
</dbReference>
<dbReference type="GO" id="GO:0009791">
    <property type="term" value="P:post-embryonic development"/>
    <property type="evidence" value="ECO:0007669"/>
    <property type="project" value="UniProtKB-ARBA"/>
</dbReference>
<dbReference type="GO" id="GO:0006355">
    <property type="term" value="P:regulation of DNA-templated transcription"/>
    <property type="evidence" value="ECO:0007669"/>
    <property type="project" value="UniProtKB-ARBA"/>
</dbReference>
<name>A0A7G2FP90_ARATH</name>
<evidence type="ECO:0000256" key="13">
    <source>
        <dbReference type="SAM" id="MobiDB-lite"/>
    </source>
</evidence>
<dbReference type="Proteomes" id="UP000516314">
    <property type="component" value="Chromosome 5"/>
</dbReference>
<evidence type="ECO:0000313" key="18">
    <source>
        <dbReference type="EMBL" id="CAD5335552.1"/>
    </source>
</evidence>
<dbReference type="GO" id="GO:0003677">
    <property type="term" value="F:DNA binding"/>
    <property type="evidence" value="ECO:0007669"/>
    <property type="project" value="UniProtKB-KW"/>
</dbReference>
<keyword evidence="6 14" id="KW-0812">Transmembrane</keyword>
<dbReference type="CDD" id="cd00167">
    <property type="entry name" value="SANT"/>
    <property type="match status" value="1"/>
</dbReference>
<evidence type="ECO:0000256" key="14">
    <source>
        <dbReference type="SAM" id="Phobius"/>
    </source>
</evidence>
<feature type="transmembrane region" description="Helical" evidence="14">
    <location>
        <begin position="49"/>
        <end position="82"/>
    </location>
</feature>
<feature type="region of interest" description="Disordered" evidence="13">
    <location>
        <begin position="140"/>
        <end position="181"/>
    </location>
</feature>
<evidence type="ECO:0000256" key="6">
    <source>
        <dbReference type="ARBA" id="ARBA00022692"/>
    </source>
</evidence>
<feature type="compositionally biased region" description="Basic and acidic residues" evidence="13">
    <location>
        <begin position="245"/>
        <end position="254"/>
    </location>
</feature>